<protein>
    <submittedName>
        <fullName evidence="1">Uncharacterized protein</fullName>
    </submittedName>
</protein>
<dbReference type="EMBL" id="KI277390">
    <property type="protein sequence ID" value="ESA20355.1"/>
    <property type="molecule type" value="Genomic_DNA"/>
</dbReference>
<gene>
    <name evidence="1" type="ORF">GLOINDRAFT_18601</name>
</gene>
<proteinExistence type="predicted"/>
<organism evidence="1">
    <name type="scientific">Rhizophagus irregularis (strain DAOM 181602 / DAOM 197198 / MUCL 43194)</name>
    <name type="common">Arbuscular mycorrhizal fungus</name>
    <name type="synonym">Glomus intraradices</name>
    <dbReference type="NCBI Taxonomy" id="747089"/>
    <lineage>
        <taxon>Eukaryota</taxon>
        <taxon>Fungi</taxon>
        <taxon>Fungi incertae sedis</taxon>
        <taxon>Mucoromycota</taxon>
        <taxon>Glomeromycotina</taxon>
        <taxon>Glomeromycetes</taxon>
        <taxon>Glomerales</taxon>
        <taxon>Glomeraceae</taxon>
        <taxon>Rhizophagus</taxon>
    </lineage>
</organism>
<sequence>MNEHTHDDDVSTGGGYQEDGMTKNILWNISLKHILLHHNNYKAEEWTLWITLYSLPLLKDHLQVNILKADLYLLRLLIDHHLTTLLEMLEKAITQNSYQPICIINEIVKDTKENTM</sequence>
<dbReference type="AlphaFoldDB" id="U9UIY4"/>
<name>U9UIY4_RHIID</name>
<dbReference type="HOGENOM" id="CLU_2098091_0_0_1"/>
<reference evidence="1" key="1">
    <citation type="submission" date="2013-07" db="EMBL/GenBank/DDBJ databases">
        <title>The genome of an arbuscular mycorrhizal fungus provides insights into the evolution of the oldest plant symbiosis.</title>
        <authorList>
            <consortium name="DOE Joint Genome Institute"/>
            <person name="Tisserant E."/>
            <person name="Malbreil M."/>
            <person name="Kuo A."/>
            <person name="Kohler A."/>
            <person name="Symeonidi A."/>
            <person name="Balestrini R."/>
            <person name="Charron P."/>
            <person name="Duensing N."/>
            <person name="Frei-dit-Frey N."/>
            <person name="Gianinazzi-Pearson V."/>
            <person name="Gilbert B."/>
            <person name="Handa Y."/>
            <person name="Hijri M."/>
            <person name="Kaul R."/>
            <person name="Kawaguchi M."/>
            <person name="Krajinski F."/>
            <person name="Lammers P."/>
            <person name="Lapierre D."/>
            <person name="Masclaux F.G."/>
            <person name="Murat C."/>
            <person name="Morin E."/>
            <person name="Ndikumana S."/>
            <person name="Pagni M."/>
            <person name="Petitpierre D."/>
            <person name="Requena N."/>
            <person name="Rosikiewicz P."/>
            <person name="Riley R."/>
            <person name="Saito K."/>
            <person name="San Clemente H."/>
            <person name="Shapiro H."/>
            <person name="van Tuinen D."/>
            <person name="Becard G."/>
            <person name="Bonfante P."/>
            <person name="Paszkowski U."/>
            <person name="Shachar-Hill Y."/>
            <person name="Young J.P."/>
            <person name="Sanders I.R."/>
            <person name="Henrissat B."/>
            <person name="Rensing S.A."/>
            <person name="Grigoriev I.V."/>
            <person name="Corradi N."/>
            <person name="Roux C."/>
            <person name="Martin F."/>
        </authorList>
    </citation>
    <scope>NUCLEOTIDE SEQUENCE</scope>
    <source>
        <strain evidence="1">DAOM 197198</strain>
    </source>
</reference>
<accession>U9UIY4</accession>
<evidence type="ECO:0000313" key="1">
    <source>
        <dbReference type="EMBL" id="ESA20355.1"/>
    </source>
</evidence>